<dbReference type="CDD" id="cd06849">
    <property type="entry name" value="lipoyl_domain"/>
    <property type="match status" value="1"/>
</dbReference>
<dbReference type="InterPro" id="IPR011053">
    <property type="entry name" value="Single_hybrid_motif"/>
</dbReference>
<dbReference type="InterPro" id="IPR000089">
    <property type="entry name" value="Biotin_lipoyl"/>
</dbReference>
<accession>A0A3R9XA21</accession>
<organism evidence="4 5">
    <name type="scientific">Sphingomonas ginkgonis</name>
    <dbReference type="NCBI Taxonomy" id="2315330"/>
    <lineage>
        <taxon>Bacteria</taxon>
        <taxon>Pseudomonadati</taxon>
        <taxon>Pseudomonadota</taxon>
        <taxon>Alphaproteobacteria</taxon>
        <taxon>Sphingomonadales</taxon>
        <taxon>Sphingomonadaceae</taxon>
        <taxon>Sphingomonas</taxon>
    </lineage>
</organism>
<dbReference type="GO" id="GO:0006086">
    <property type="term" value="P:pyruvate decarboxylation to acetyl-CoA"/>
    <property type="evidence" value="ECO:0007669"/>
    <property type="project" value="InterPro"/>
</dbReference>
<name>A0A3R9XA21_9SPHN</name>
<dbReference type="PANTHER" id="PTHR23151:SF90">
    <property type="entry name" value="DIHYDROLIPOYLLYSINE-RESIDUE ACETYLTRANSFERASE COMPONENT OF PYRUVATE DEHYDROGENASE COMPLEX, MITOCHONDRIAL-RELATED"/>
    <property type="match status" value="1"/>
</dbReference>
<keyword evidence="5" id="KW-1185">Reference proteome</keyword>
<comment type="caution">
    <text evidence="4">The sequence shown here is derived from an EMBL/GenBank/DDBJ whole genome shotgun (WGS) entry which is preliminary data.</text>
</comment>
<evidence type="ECO:0000313" key="5">
    <source>
        <dbReference type="Proteomes" id="UP000274661"/>
    </source>
</evidence>
<protein>
    <submittedName>
        <fullName evidence="4">Biotin/lipoyl-binding protein</fullName>
    </submittedName>
</protein>
<feature type="domain" description="Lipoyl-binding" evidence="3">
    <location>
        <begin position="2"/>
        <end position="76"/>
    </location>
</feature>
<dbReference type="SUPFAM" id="SSF51230">
    <property type="entry name" value="Single hybrid motif"/>
    <property type="match status" value="1"/>
</dbReference>
<evidence type="ECO:0000313" key="4">
    <source>
        <dbReference type="EMBL" id="RST32233.1"/>
    </source>
</evidence>
<dbReference type="PROSITE" id="PS00189">
    <property type="entry name" value="LIPOYL"/>
    <property type="match status" value="1"/>
</dbReference>
<dbReference type="InterPro" id="IPR045257">
    <property type="entry name" value="E2/Pdx1"/>
</dbReference>
<dbReference type="PROSITE" id="PS50968">
    <property type="entry name" value="BIOTINYL_LIPOYL"/>
    <property type="match status" value="1"/>
</dbReference>
<dbReference type="PANTHER" id="PTHR23151">
    <property type="entry name" value="DIHYDROLIPOAMIDE ACETYL/SUCCINYL-TRANSFERASE-RELATED"/>
    <property type="match status" value="1"/>
</dbReference>
<sequence>MASEIILPKIGFSMTEGEIAEWLVLDGQTVNAGEPLFLLEADKSATEVEAPASGTLRILRQPGETCPVGTVIGLIE</sequence>
<comment type="cofactor">
    <cofactor evidence="1">
        <name>(R)-lipoate</name>
        <dbReference type="ChEBI" id="CHEBI:83088"/>
    </cofactor>
</comment>
<dbReference type="GO" id="GO:0045254">
    <property type="term" value="C:pyruvate dehydrogenase complex"/>
    <property type="evidence" value="ECO:0007669"/>
    <property type="project" value="InterPro"/>
</dbReference>
<dbReference type="OrthoDB" id="7363068at2"/>
<evidence type="ECO:0000256" key="2">
    <source>
        <dbReference type="ARBA" id="ARBA00022823"/>
    </source>
</evidence>
<proteinExistence type="predicted"/>
<gene>
    <name evidence="4" type="ORF">HMF7854_11040</name>
</gene>
<dbReference type="AlphaFoldDB" id="A0A3R9XA21"/>
<evidence type="ECO:0000256" key="1">
    <source>
        <dbReference type="ARBA" id="ARBA00001938"/>
    </source>
</evidence>
<dbReference type="EMBL" id="RWJF01000001">
    <property type="protein sequence ID" value="RST32233.1"/>
    <property type="molecule type" value="Genomic_DNA"/>
</dbReference>
<keyword evidence="2" id="KW-0450">Lipoyl</keyword>
<evidence type="ECO:0000259" key="3">
    <source>
        <dbReference type="PROSITE" id="PS50968"/>
    </source>
</evidence>
<dbReference type="InterPro" id="IPR003016">
    <property type="entry name" value="2-oxoA_DH_lipoyl-BS"/>
</dbReference>
<dbReference type="Gene3D" id="2.40.50.100">
    <property type="match status" value="1"/>
</dbReference>
<reference evidence="4 5" key="1">
    <citation type="submission" date="2018-12" db="EMBL/GenBank/DDBJ databases">
        <title>Sphingomonas sp. HMF7854 Genome sequencing and assembly.</title>
        <authorList>
            <person name="Cha I."/>
            <person name="Kang H."/>
            <person name="Kim H."/>
            <person name="Kang J."/>
            <person name="Joh K."/>
        </authorList>
    </citation>
    <scope>NUCLEOTIDE SEQUENCE [LARGE SCALE GENOMIC DNA]</scope>
    <source>
        <strain evidence="4 5">HMF7854</strain>
    </source>
</reference>
<dbReference type="Proteomes" id="UP000274661">
    <property type="component" value="Unassembled WGS sequence"/>
</dbReference>
<dbReference type="Pfam" id="PF00364">
    <property type="entry name" value="Biotin_lipoyl"/>
    <property type="match status" value="1"/>
</dbReference>